<reference evidence="2 3" key="1">
    <citation type="submission" date="2019-12" db="EMBL/GenBank/DDBJ databases">
        <title>Nocardia sp. nov. ET3-3 isolated from soil.</title>
        <authorList>
            <person name="Kanchanasin P."/>
            <person name="Tanasupawat S."/>
            <person name="Yuki M."/>
            <person name="Kudo T."/>
        </authorList>
    </citation>
    <scope>NUCLEOTIDE SEQUENCE [LARGE SCALE GENOMIC DNA]</scope>
    <source>
        <strain evidence="2 3">ET3-3</strain>
    </source>
</reference>
<evidence type="ECO:0000313" key="3">
    <source>
        <dbReference type="Proteomes" id="UP000466794"/>
    </source>
</evidence>
<protein>
    <submittedName>
        <fullName evidence="2">GNAT family N-acetyltransferase</fullName>
    </submittedName>
</protein>
<keyword evidence="3" id="KW-1185">Reference proteome</keyword>
<proteinExistence type="predicted"/>
<dbReference type="EMBL" id="WRPP01000001">
    <property type="protein sequence ID" value="MVU76826.1"/>
    <property type="molecule type" value="Genomic_DNA"/>
</dbReference>
<dbReference type="RefSeq" id="WP_157355564.1">
    <property type="nucleotide sequence ID" value="NZ_WRPP01000001.1"/>
</dbReference>
<dbReference type="InterPro" id="IPR016181">
    <property type="entry name" value="Acyl_CoA_acyltransferase"/>
</dbReference>
<dbReference type="GO" id="GO:0005737">
    <property type="term" value="C:cytoplasm"/>
    <property type="evidence" value="ECO:0007669"/>
    <property type="project" value="TreeGrafter"/>
</dbReference>
<dbReference type="GO" id="GO:0008999">
    <property type="term" value="F:protein-N-terminal-alanine acetyltransferase activity"/>
    <property type="evidence" value="ECO:0007669"/>
    <property type="project" value="TreeGrafter"/>
</dbReference>
<dbReference type="PANTHER" id="PTHR43441:SF6">
    <property type="entry name" value="N-ACETYLTRANSFERASE DOMAIN-CONTAINING PROTEIN"/>
    <property type="match status" value="1"/>
</dbReference>
<dbReference type="Gene3D" id="3.40.630.30">
    <property type="match status" value="1"/>
</dbReference>
<sequence>MSDDQIAAAGHRPLPRVRIVQLNHPTLRALAAGDLVAANATSPVPLTGMFAGPEWRYTWSLRTAQVEREPACAEWVTGVIWDEQARCAVGRAGFHGLPDASGMVEVGYAVDPAFRRRGYARAALEFMLDRAADEPAVSVVRATISPGNLPSRQLVSHYGFVETGEQWDEVDGLEIIYEVRRAASGRFR</sequence>
<accession>A0A7K1UR52</accession>
<dbReference type="Pfam" id="PF13302">
    <property type="entry name" value="Acetyltransf_3"/>
    <property type="match status" value="1"/>
</dbReference>
<evidence type="ECO:0000313" key="2">
    <source>
        <dbReference type="EMBL" id="MVU76826.1"/>
    </source>
</evidence>
<feature type="domain" description="N-acetyltransferase" evidence="1">
    <location>
        <begin position="25"/>
        <end position="182"/>
    </location>
</feature>
<organism evidence="2 3">
    <name type="scientific">Nocardia terrae</name>
    <dbReference type="NCBI Taxonomy" id="2675851"/>
    <lineage>
        <taxon>Bacteria</taxon>
        <taxon>Bacillati</taxon>
        <taxon>Actinomycetota</taxon>
        <taxon>Actinomycetes</taxon>
        <taxon>Mycobacteriales</taxon>
        <taxon>Nocardiaceae</taxon>
        <taxon>Nocardia</taxon>
    </lineage>
</organism>
<dbReference type="PROSITE" id="PS51186">
    <property type="entry name" value="GNAT"/>
    <property type="match status" value="1"/>
</dbReference>
<dbReference type="Proteomes" id="UP000466794">
    <property type="component" value="Unassembled WGS sequence"/>
</dbReference>
<dbReference type="GO" id="GO:1990189">
    <property type="term" value="F:protein N-terminal-serine acetyltransferase activity"/>
    <property type="evidence" value="ECO:0007669"/>
    <property type="project" value="TreeGrafter"/>
</dbReference>
<comment type="caution">
    <text evidence="2">The sequence shown here is derived from an EMBL/GenBank/DDBJ whole genome shotgun (WGS) entry which is preliminary data.</text>
</comment>
<dbReference type="InterPro" id="IPR000182">
    <property type="entry name" value="GNAT_dom"/>
</dbReference>
<dbReference type="AlphaFoldDB" id="A0A7K1UR52"/>
<keyword evidence="2" id="KW-0808">Transferase</keyword>
<dbReference type="InterPro" id="IPR051908">
    <property type="entry name" value="Ribosomal_N-acetyltransferase"/>
</dbReference>
<gene>
    <name evidence="2" type="ORF">GPX89_06140</name>
</gene>
<dbReference type="SUPFAM" id="SSF55729">
    <property type="entry name" value="Acyl-CoA N-acyltransferases (Nat)"/>
    <property type="match status" value="1"/>
</dbReference>
<evidence type="ECO:0000259" key="1">
    <source>
        <dbReference type="PROSITE" id="PS51186"/>
    </source>
</evidence>
<dbReference type="PANTHER" id="PTHR43441">
    <property type="entry name" value="RIBOSOMAL-PROTEIN-SERINE ACETYLTRANSFERASE"/>
    <property type="match status" value="1"/>
</dbReference>
<name>A0A7K1UR52_9NOCA</name>
<dbReference type="CDD" id="cd04301">
    <property type="entry name" value="NAT_SF"/>
    <property type="match status" value="1"/>
</dbReference>